<evidence type="ECO:0000313" key="13">
    <source>
        <dbReference type="EMBL" id="OEO27975.1"/>
    </source>
</evidence>
<dbReference type="EMBL" id="LAJE02000406">
    <property type="protein sequence ID" value="OEO27975.1"/>
    <property type="molecule type" value="Genomic_DNA"/>
</dbReference>
<dbReference type="PANTHER" id="PTHR43725:SF47">
    <property type="entry name" value="UDP-GLUCOSE 4-EPIMERASE"/>
    <property type="match status" value="1"/>
</dbReference>
<dbReference type="GO" id="GO:0006012">
    <property type="term" value="P:galactose metabolic process"/>
    <property type="evidence" value="ECO:0007669"/>
    <property type="project" value="UniProtKB-KW"/>
</dbReference>
<comment type="cofactor">
    <cofactor evidence="2">
        <name>NAD(+)</name>
        <dbReference type="ChEBI" id="CHEBI:57540"/>
    </cofactor>
</comment>
<evidence type="ECO:0000256" key="3">
    <source>
        <dbReference type="ARBA" id="ARBA00004947"/>
    </source>
</evidence>
<keyword evidence="9" id="KW-0413">Isomerase</keyword>
<dbReference type="Pfam" id="PF01370">
    <property type="entry name" value="Epimerase"/>
    <property type="match status" value="1"/>
</dbReference>
<keyword evidence="7" id="KW-0520">NAD</keyword>
<evidence type="ECO:0000256" key="7">
    <source>
        <dbReference type="ARBA" id="ARBA00023027"/>
    </source>
</evidence>
<organism evidence="13 14">
    <name type="scientific">Devosia insulae DS-56</name>
    <dbReference type="NCBI Taxonomy" id="1116389"/>
    <lineage>
        <taxon>Bacteria</taxon>
        <taxon>Pseudomonadati</taxon>
        <taxon>Pseudomonadota</taxon>
        <taxon>Alphaproteobacteria</taxon>
        <taxon>Hyphomicrobiales</taxon>
        <taxon>Devosiaceae</taxon>
        <taxon>Devosia</taxon>
    </lineage>
</organism>
<comment type="catalytic activity">
    <reaction evidence="1">
        <text>UDP-alpha-D-glucose = UDP-alpha-D-galactose</text>
        <dbReference type="Rhea" id="RHEA:22168"/>
        <dbReference type="ChEBI" id="CHEBI:58885"/>
        <dbReference type="ChEBI" id="CHEBI:66914"/>
        <dbReference type="EC" id="5.1.3.2"/>
    </reaction>
</comment>
<proteinExistence type="inferred from homology"/>
<gene>
    <name evidence="13" type="ORF">VW23_006955</name>
</gene>
<dbReference type="Proteomes" id="UP000095463">
    <property type="component" value="Unassembled WGS sequence"/>
</dbReference>
<dbReference type="RefSeq" id="WP_069912706.1">
    <property type="nucleotide sequence ID" value="NZ_LAJE02000406.1"/>
</dbReference>
<accession>A0A1E5XHA6</accession>
<name>A0A1E5XHA6_9HYPH</name>
<comment type="similarity">
    <text evidence="4">Belongs to the NAD(P)-dependent epimerase/dehydratase family.</text>
</comment>
<comment type="caution">
    <text evidence="13">The sequence shown here is derived from an EMBL/GenBank/DDBJ whole genome shotgun (WGS) entry which is preliminary data.</text>
</comment>
<evidence type="ECO:0000313" key="14">
    <source>
        <dbReference type="Proteomes" id="UP000095463"/>
    </source>
</evidence>
<evidence type="ECO:0000256" key="2">
    <source>
        <dbReference type="ARBA" id="ARBA00001911"/>
    </source>
</evidence>
<keyword evidence="14" id="KW-1185">Reference proteome</keyword>
<dbReference type="OrthoDB" id="7941246at2"/>
<evidence type="ECO:0000256" key="8">
    <source>
        <dbReference type="ARBA" id="ARBA00023144"/>
    </source>
</evidence>
<dbReference type="AlphaFoldDB" id="A0A1E5XHA6"/>
<sequence length="328" mass="35852">MSLSVLFIGGTGQISLPCVEYAVKQGHKVSVFNRGQRDAALPAGVTSIVGDMKDQTAYRALGGHKFDVVAQFMVFTPEQMAEDIATFAGNTKQYIFISSASVYEKPARHYIITEQTPAVNPYWGYSQAKIACEKLLAGASNLPWTIVRPSHTVRTGLPTMMGEGDIVIRRMQQGKPVIVAGDGTSPWTLTRSKDFAVPFVNLFGKDGALSEIFHITSDRGYSWDDIYKAIGRGVGLTPNIVHVPSDTLVAYNKAWEGPLIGDKTWSALFDNSKVKRVAGDFNCSENLDEVLEESIGFLKQRLAANAPVNMELDPLMDRITSEQAALGR</sequence>
<dbReference type="InterPro" id="IPR036291">
    <property type="entry name" value="NAD(P)-bd_dom_sf"/>
</dbReference>
<evidence type="ECO:0000256" key="10">
    <source>
        <dbReference type="ARBA" id="ARBA00031367"/>
    </source>
</evidence>
<dbReference type="PANTHER" id="PTHR43725">
    <property type="entry name" value="UDP-GLUCOSE 4-EPIMERASE"/>
    <property type="match status" value="1"/>
</dbReference>
<dbReference type="EC" id="5.1.3.2" evidence="5"/>
<dbReference type="CDD" id="cd05265">
    <property type="entry name" value="SDR_a1"/>
    <property type="match status" value="1"/>
</dbReference>
<dbReference type="GO" id="GO:0005829">
    <property type="term" value="C:cytosol"/>
    <property type="evidence" value="ECO:0007669"/>
    <property type="project" value="TreeGrafter"/>
</dbReference>
<keyword evidence="8" id="KW-0119">Carbohydrate metabolism</keyword>
<evidence type="ECO:0000256" key="11">
    <source>
        <dbReference type="ARBA" id="ARBA00033067"/>
    </source>
</evidence>
<dbReference type="Gene3D" id="3.40.50.720">
    <property type="entry name" value="NAD(P)-binding Rossmann-like Domain"/>
    <property type="match status" value="1"/>
</dbReference>
<dbReference type="GO" id="GO:0003978">
    <property type="term" value="F:UDP-glucose 4-epimerase activity"/>
    <property type="evidence" value="ECO:0007669"/>
    <property type="project" value="UniProtKB-EC"/>
</dbReference>
<evidence type="ECO:0000256" key="6">
    <source>
        <dbReference type="ARBA" id="ARBA00018569"/>
    </source>
</evidence>
<dbReference type="InterPro" id="IPR001509">
    <property type="entry name" value="Epimerase_deHydtase"/>
</dbReference>
<keyword evidence="8" id="KW-0299">Galactose metabolism</keyword>
<comment type="pathway">
    <text evidence="3">Carbohydrate metabolism; galactose metabolism.</text>
</comment>
<reference evidence="13 14" key="1">
    <citation type="journal article" date="2015" name="Genome Announc.">
        <title>Genome Assemblies of Three Soil-Associated Devosia species: D. insulae, D. limi, and D. soli.</title>
        <authorList>
            <person name="Hassan Y.I."/>
            <person name="Lepp D."/>
            <person name="Zhou T."/>
        </authorList>
    </citation>
    <scope>NUCLEOTIDE SEQUENCE [LARGE SCALE GENOMIC DNA]</scope>
    <source>
        <strain evidence="13 14">DS-56</strain>
    </source>
</reference>
<evidence type="ECO:0000256" key="9">
    <source>
        <dbReference type="ARBA" id="ARBA00023235"/>
    </source>
</evidence>
<protein>
    <recommendedName>
        <fullName evidence="6">UDP-glucose 4-epimerase</fullName>
        <ecNumber evidence="5">5.1.3.2</ecNumber>
    </recommendedName>
    <alternativeName>
        <fullName evidence="11">Galactowaldenase</fullName>
    </alternativeName>
    <alternativeName>
        <fullName evidence="10">UDP-galactose 4-epimerase</fullName>
    </alternativeName>
</protein>
<evidence type="ECO:0000256" key="5">
    <source>
        <dbReference type="ARBA" id="ARBA00013189"/>
    </source>
</evidence>
<evidence type="ECO:0000256" key="4">
    <source>
        <dbReference type="ARBA" id="ARBA00007637"/>
    </source>
</evidence>
<evidence type="ECO:0000259" key="12">
    <source>
        <dbReference type="Pfam" id="PF01370"/>
    </source>
</evidence>
<evidence type="ECO:0000256" key="1">
    <source>
        <dbReference type="ARBA" id="ARBA00000083"/>
    </source>
</evidence>
<feature type="domain" description="NAD-dependent epimerase/dehydratase" evidence="12">
    <location>
        <begin position="6"/>
        <end position="197"/>
    </location>
</feature>
<dbReference type="SUPFAM" id="SSF51735">
    <property type="entry name" value="NAD(P)-binding Rossmann-fold domains"/>
    <property type="match status" value="1"/>
</dbReference>